<dbReference type="Pfam" id="PF05031">
    <property type="entry name" value="NEAT"/>
    <property type="match status" value="1"/>
</dbReference>
<accession>A0A9D2D5F9</accession>
<dbReference type="InterPro" id="IPR006635">
    <property type="entry name" value="NEAT_dom"/>
</dbReference>
<dbReference type="PROSITE" id="PS50978">
    <property type="entry name" value="NEAT"/>
    <property type="match status" value="2"/>
</dbReference>
<name>A0A9D2D5F9_9FIRM</name>
<comment type="caution">
    <text evidence="7">The sequence shown here is derived from an EMBL/GenBank/DDBJ whole genome shotgun (WGS) entry which is preliminary data.</text>
</comment>
<gene>
    <name evidence="7" type="ORF">IAA08_12770</name>
</gene>
<proteinExistence type="predicted"/>
<dbReference type="CDD" id="cd06920">
    <property type="entry name" value="NEAT"/>
    <property type="match status" value="1"/>
</dbReference>
<dbReference type="AlphaFoldDB" id="A0A9D2D5F9"/>
<feature type="domain" description="NEAT" evidence="6">
    <location>
        <begin position="53"/>
        <end position="189"/>
    </location>
</feature>
<keyword evidence="4" id="KW-0812">Transmembrane</keyword>
<dbReference type="SUPFAM" id="SSF158911">
    <property type="entry name" value="NEAT domain-like"/>
    <property type="match status" value="1"/>
</dbReference>
<comment type="subcellular location">
    <subcellularLocation>
        <location evidence="1">Cell envelope</location>
    </subcellularLocation>
</comment>
<dbReference type="GO" id="GO:0030313">
    <property type="term" value="C:cell envelope"/>
    <property type="evidence" value="ECO:0007669"/>
    <property type="project" value="UniProtKB-SubCell"/>
</dbReference>
<sequence length="542" mass="56297">MKRPTKRIVTTVAAAALTISLGSGQLAMTALAAEPAGKDHGDITVDMLKGAALENGTYNTTVSLMNANGSGSPSMAAAVLSPDAVLEVKDGVYTLTVKFQYATIMGMGAYADNIRYTKAGSEDLINGEVVSTVGDTEYPEEVKLTLDEEQIGTMISVTMDAVIASSGQTMPGMKALLSVDWDNLEQQAPVVDKTPLNDAIKEAKAITQGDKTEEAWNALQEAIKTAEQAAAGDLTAEQVNEAVNALEQAVADFNSSEDAPLDYKNLKDGVYAVSGTLLKTNGTDASMADSALANKDYMKLTVKDGSYTLTMNFKGINIGGSLGYLSNLKYYDNGYTYSSSGIPQGTLLDASVISTQKNEDGTDVIDQYNDKDSLYPAVVELPIVSQAIEDQYIPLQVSVPVMEAMAPGFGDQQVLLKLDWETISETDENDPGFAEDGSGDQQGGSGQDEGSDVKDPAGSQGDDTADPGAAGNSGDDMQDPGAADESGNDGDVSAAGDNSSTGTQIGDIAKTADGAPVTAAAAGMFGAAILAAAAFFKRRTVK</sequence>
<evidence type="ECO:0000259" key="6">
    <source>
        <dbReference type="PROSITE" id="PS50978"/>
    </source>
</evidence>
<protein>
    <submittedName>
        <fullName evidence="7">NEAT domain-containing protein</fullName>
    </submittedName>
</protein>
<feature type="domain" description="NEAT" evidence="6">
    <location>
        <begin position="266"/>
        <end position="411"/>
    </location>
</feature>
<keyword evidence="4" id="KW-0472">Membrane</keyword>
<keyword evidence="2 5" id="KW-0732">Signal</keyword>
<dbReference type="SMART" id="SM00725">
    <property type="entry name" value="NEAT"/>
    <property type="match status" value="1"/>
</dbReference>
<feature type="region of interest" description="Disordered" evidence="3">
    <location>
        <begin position="426"/>
        <end position="507"/>
    </location>
</feature>
<evidence type="ECO:0000256" key="5">
    <source>
        <dbReference type="SAM" id="SignalP"/>
    </source>
</evidence>
<dbReference type="Gene3D" id="2.60.40.1850">
    <property type="match status" value="2"/>
</dbReference>
<dbReference type="Gene3D" id="1.20.1270.90">
    <property type="entry name" value="AF1782-like"/>
    <property type="match status" value="1"/>
</dbReference>
<evidence type="ECO:0000256" key="3">
    <source>
        <dbReference type="SAM" id="MobiDB-lite"/>
    </source>
</evidence>
<feature type="signal peptide" evidence="5">
    <location>
        <begin position="1"/>
        <end position="32"/>
    </location>
</feature>
<evidence type="ECO:0000313" key="8">
    <source>
        <dbReference type="Proteomes" id="UP000824024"/>
    </source>
</evidence>
<evidence type="ECO:0000256" key="1">
    <source>
        <dbReference type="ARBA" id="ARBA00004196"/>
    </source>
</evidence>
<feature type="transmembrane region" description="Helical" evidence="4">
    <location>
        <begin position="517"/>
        <end position="536"/>
    </location>
</feature>
<keyword evidence="4" id="KW-1133">Transmembrane helix</keyword>
<evidence type="ECO:0000313" key="7">
    <source>
        <dbReference type="EMBL" id="HIZ08796.1"/>
    </source>
</evidence>
<dbReference type="EMBL" id="DXCH01000339">
    <property type="protein sequence ID" value="HIZ08796.1"/>
    <property type="molecule type" value="Genomic_DNA"/>
</dbReference>
<dbReference type="Proteomes" id="UP000824024">
    <property type="component" value="Unassembled WGS sequence"/>
</dbReference>
<reference evidence="7" key="1">
    <citation type="journal article" date="2021" name="PeerJ">
        <title>Extensive microbial diversity within the chicken gut microbiome revealed by metagenomics and culture.</title>
        <authorList>
            <person name="Gilroy R."/>
            <person name="Ravi A."/>
            <person name="Getino M."/>
            <person name="Pursley I."/>
            <person name="Horton D.L."/>
            <person name="Alikhan N.F."/>
            <person name="Baker D."/>
            <person name="Gharbi K."/>
            <person name="Hall N."/>
            <person name="Watson M."/>
            <person name="Adriaenssens E.M."/>
            <person name="Foster-Nyarko E."/>
            <person name="Jarju S."/>
            <person name="Secka A."/>
            <person name="Antonio M."/>
            <person name="Oren A."/>
            <person name="Chaudhuri R.R."/>
            <person name="La Ragione R."/>
            <person name="Hildebrand F."/>
            <person name="Pallen M.J."/>
        </authorList>
    </citation>
    <scope>NUCLEOTIDE SEQUENCE</scope>
    <source>
        <strain evidence="7">CHK192-9172</strain>
    </source>
</reference>
<evidence type="ECO:0000256" key="2">
    <source>
        <dbReference type="ARBA" id="ARBA00022729"/>
    </source>
</evidence>
<dbReference type="InterPro" id="IPR037250">
    <property type="entry name" value="NEAT_dom_sf"/>
</dbReference>
<reference evidence="7" key="2">
    <citation type="submission" date="2021-04" db="EMBL/GenBank/DDBJ databases">
        <authorList>
            <person name="Gilroy R."/>
        </authorList>
    </citation>
    <scope>NUCLEOTIDE SEQUENCE</scope>
    <source>
        <strain evidence="7">CHK192-9172</strain>
    </source>
</reference>
<organism evidence="7 8">
    <name type="scientific">Candidatus Eubacterium avistercoris</name>
    <dbReference type="NCBI Taxonomy" id="2838567"/>
    <lineage>
        <taxon>Bacteria</taxon>
        <taxon>Bacillati</taxon>
        <taxon>Bacillota</taxon>
        <taxon>Clostridia</taxon>
        <taxon>Eubacteriales</taxon>
        <taxon>Eubacteriaceae</taxon>
        <taxon>Eubacterium</taxon>
    </lineage>
</organism>
<feature type="chain" id="PRO_5038736473" evidence="5">
    <location>
        <begin position="33"/>
        <end position="542"/>
    </location>
</feature>
<evidence type="ECO:0000256" key="4">
    <source>
        <dbReference type="SAM" id="Phobius"/>
    </source>
</evidence>